<name>A0ABP8PKT7_9MICO</name>
<reference evidence="2" key="1">
    <citation type="journal article" date="2019" name="Int. J. Syst. Evol. Microbiol.">
        <title>The Global Catalogue of Microorganisms (GCM) 10K type strain sequencing project: providing services to taxonomists for standard genome sequencing and annotation.</title>
        <authorList>
            <consortium name="The Broad Institute Genomics Platform"/>
            <consortium name="The Broad Institute Genome Sequencing Center for Infectious Disease"/>
            <person name="Wu L."/>
            <person name="Ma J."/>
        </authorList>
    </citation>
    <scope>NUCLEOTIDE SEQUENCE [LARGE SCALE GENOMIC DNA]</scope>
    <source>
        <strain evidence="2">JCM 17839</strain>
    </source>
</reference>
<keyword evidence="2" id="KW-1185">Reference proteome</keyword>
<dbReference type="EMBL" id="BAABGP010000019">
    <property type="protein sequence ID" value="GAA4489006.1"/>
    <property type="molecule type" value="Genomic_DNA"/>
</dbReference>
<evidence type="ECO:0000313" key="2">
    <source>
        <dbReference type="Proteomes" id="UP001500731"/>
    </source>
</evidence>
<protein>
    <submittedName>
        <fullName evidence="1">Uncharacterized protein</fullName>
    </submittedName>
</protein>
<comment type="caution">
    <text evidence="1">The sequence shown here is derived from an EMBL/GenBank/DDBJ whole genome shotgun (WGS) entry which is preliminary data.</text>
</comment>
<organism evidence="1 2">
    <name type="scientific">Microbacterium panaciterrae</name>
    <dbReference type="NCBI Taxonomy" id="985759"/>
    <lineage>
        <taxon>Bacteria</taxon>
        <taxon>Bacillati</taxon>
        <taxon>Actinomycetota</taxon>
        <taxon>Actinomycetes</taxon>
        <taxon>Micrococcales</taxon>
        <taxon>Microbacteriaceae</taxon>
        <taxon>Microbacterium</taxon>
    </lineage>
</organism>
<dbReference type="RefSeq" id="WP_345188135.1">
    <property type="nucleotide sequence ID" value="NZ_BAABGP010000019.1"/>
</dbReference>
<dbReference type="Proteomes" id="UP001500731">
    <property type="component" value="Unassembled WGS sequence"/>
</dbReference>
<sequence>MSDEGPADEEEIRMPRPVRLGAAWSLAVILDVLDGELDDDPE</sequence>
<gene>
    <name evidence="1" type="ORF">GCM10023171_29410</name>
</gene>
<evidence type="ECO:0000313" key="1">
    <source>
        <dbReference type="EMBL" id="GAA4489006.1"/>
    </source>
</evidence>
<proteinExistence type="predicted"/>
<accession>A0ABP8PKT7</accession>